<dbReference type="GO" id="GO:0016787">
    <property type="term" value="F:hydrolase activity"/>
    <property type="evidence" value="ECO:0007669"/>
    <property type="project" value="UniProtKB-KW"/>
</dbReference>
<name>A0A915CXY9_9BILA</name>
<sequence>MKDKTSTEFYVAFYAELHLTKASYGNDKKCFPTRLAVREFNSIGYKLRAVKFLKFLQRGVWPDYGSGILQKLFPDTNFNPPPPLPVDASLRRSARIDRKRTSNEPLVSKLHTVVSAKSTKQGGQFIQHKILMKKLPSVSEITPKCHSRTHPGRCAARSINHRVDYYHSGTFGMLMKNDVMLKKRLCPCINDDNCQCRYMCRYCESDLLRSEYIQHLKGSFMKCCGNGKYKSLQSEYEYRQKTPLELKEFTRGPKKFMKDIISYNTELSFASVTTEEGDKPRMPPGRLAPVLLNGCSTYQIGSIYPPVDEKGASHRPLFAQVYILDPSQREATRAWLNRDVLKMLDQMLRASDPFCALYKQAHEIYSEQFAAYQKELAKRSPNSQEQLKAPRLRMVILSNREVQAVGALERGQHLHKTEHPEVPNIGLIWVDNEGEPPVYKGAWVMDKENKTKQMPYLDPQIDPLCFPLICPYGQMGYRYGIKIPQSDEDVVPSDDRDEKEEDASNNLVTEECISNVDSEASGDEDAIDEVDPAEARKRFDDDDIFISYRQWIRYMMMFRKAKDSEGDNYHHIWSKGKLAEAYILHCATRIERHEIDEVKKAQKKYRKVLRGNLPEVLQKRLHKKHPGAKLGKIFLDPVTVKGSRRYMQRAYADAMSIIMKTGNPFRFVTFTGNPYWPEITEIIKDQNLTWLNRVDAVCRIFTDKAEEFIRDLTEKHVLGKLSGYVFSLEHQKRGMPHLHCLLIPDPDNDMLGTVNFLEDFISARIPHDTDEDTEAGDQQRLLRELVIKHNLHSCSEDSMCLFGGKCIKRFPKNYSSTTTLAENMFPIYRRLPPMPECQNNVFTQAETAKLPSEPEHEDNPVTSNYEDEECDNVSVISCKSDVPSIDSADADVEDRDEPTKRYNPAPIPEEAMPHDFDCTQYGSKHEAVQKNGVVRVFDDRHVVPYNAFLTLKYRTHINVEDCWGQKCVNYVLKYITKGHDLAYVKVTPSDTAPDEYDYDETRVRLVRYMTASEAFMKLWSYPIVQLSHTVEKLFVHDIDGPGLLYEEGYEDELLENPKDVAHDKSKLLGFFKLNQDILANPHKHPAEYHGTGLLYTEVNKFYAYDKQSGRWRLRKTGLSDKAKARRLSRLCSVSSADAQLTAIRLLLINDLKRVDESHPELVDYKLLEPNCDSFVAACRARGLIEDNKMWKQTLLEARCEFTSDLRLIHFFAMLILHSNPPDVANCFEYLLSLMTPPGCTAYQMEQKRQMILNRLEWLFTANDKSCKMLGLPSPANYNPAELEEEMDDETYQAFVTADRDPIRATRWDSYAQKTLKQKEAFKRLSSAIACNSAENLKQQCFFLGGSGGTGKTFLYNTIIAWCKSKNVEVAVTASTGIAATLLIGGTTLHSSFRIPLDLSKSKTPKIDYNSETADKIRRTKVIIVDEVSCLHKLVLEYLDEVIREVSPQDQRQRPFGGKSS</sequence>
<keyword evidence="1" id="KW-0227">DNA damage</keyword>
<dbReference type="EC" id="5.6.2.3" evidence="1"/>
<comment type="catalytic activity">
    <reaction evidence="1">
        <text>ATP + H2O = ADP + phosphate + H(+)</text>
        <dbReference type="Rhea" id="RHEA:13065"/>
        <dbReference type="ChEBI" id="CHEBI:15377"/>
        <dbReference type="ChEBI" id="CHEBI:15378"/>
        <dbReference type="ChEBI" id="CHEBI:30616"/>
        <dbReference type="ChEBI" id="CHEBI:43474"/>
        <dbReference type="ChEBI" id="CHEBI:456216"/>
        <dbReference type="EC" id="5.6.2.3"/>
    </reaction>
</comment>
<dbReference type="GO" id="GO:0000723">
    <property type="term" value="P:telomere maintenance"/>
    <property type="evidence" value="ECO:0007669"/>
    <property type="project" value="InterPro"/>
</dbReference>
<dbReference type="Proteomes" id="UP000887574">
    <property type="component" value="Unplaced"/>
</dbReference>
<accession>A0A915CXY9</accession>
<dbReference type="GO" id="GO:0006310">
    <property type="term" value="P:DNA recombination"/>
    <property type="evidence" value="ECO:0007669"/>
    <property type="project" value="UniProtKB-KW"/>
</dbReference>
<comment type="cofactor">
    <cofactor evidence="1">
        <name>Mg(2+)</name>
        <dbReference type="ChEBI" id="CHEBI:18420"/>
    </cofactor>
</comment>
<feature type="domain" description="DNA helicase Pif1-like DEAD-box helicase" evidence="3">
    <location>
        <begin position="1329"/>
        <end position="1458"/>
    </location>
</feature>
<evidence type="ECO:0000259" key="4">
    <source>
        <dbReference type="Pfam" id="PF14214"/>
    </source>
</evidence>
<keyword evidence="1" id="KW-0067">ATP-binding</keyword>
<dbReference type="Pfam" id="PF05970">
    <property type="entry name" value="PIF1"/>
    <property type="match status" value="1"/>
</dbReference>
<dbReference type="GO" id="GO:0043139">
    <property type="term" value="F:5'-3' DNA helicase activity"/>
    <property type="evidence" value="ECO:0007669"/>
    <property type="project" value="UniProtKB-EC"/>
</dbReference>
<keyword evidence="1" id="KW-0347">Helicase</keyword>
<feature type="domain" description="Helitron helicase-like" evidence="4">
    <location>
        <begin position="551"/>
        <end position="742"/>
    </location>
</feature>
<dbReference type="InterPro" id="IPR027417">
    <property type="entry name" value="P-loop_NTPase"/>
</dbReference>
<evidence type="ECO:0000259" key="3">
    <source>
        <dbReference type="Pfam" id="PF05970"/>
    </source>
</evidence>
<dbReference type="InterPro" id="IPR025476">
    <property type="entry name" value="Helitron_helicase-like"/>
</dbReference>
<dbReference type="WBParaSite" id="jg1345">
    <property type="protein sequence ID" value="jg1345"/>
    <property type="gene ID" value="jg1345"/>
</dbReference>
<comment type="similarity">
    <text evidence="1">Belongs to the helicase family.</text>
</comment>
<organism evidence="5 6">
    <name type="scientific">Ditylenchus dipsaci</name>
    <dbReference type="NCBI Taxonomy" id="166011"/>
    <lineage>
        <taxon>Eukaryota</taxon>
        <taxon>Metazoa</taxon>
        <taxon>Ecdysozoa</taxon>
        <taxon>Nematoda</taxon>
        <taxon>Chromadorea</taxon>
        <taxon>Rhabditida</taxon>
        <taxon>Tylenchina</taxon>
        <taxon>Tylenchomorpha</taxon>
        <taxon>Sphaerularioidea</taxon>
        <taxon>Anguinidae</taxon>
        <taxon>Anguininae</taxon>
        <taxon>Ditylenchus</taxon>
    </lineage>
</organism>
<dbReference type="GO" id="GO:0005524">
    <property type="term" value="F:ATP binding"/>
    <property type="evidence" value="ECO:0007669"/>
    <property type="project" value="UniProtKB-KW"/>
</dbReference>
<keyword evidence="1" id="KW-0378">Hydrolase</keyword>
<dbReference type="SUPFAM" id="SSF52540">
    <property type="entry name" value="P-loop containing nucleoside triphosphate hydrolases"/>
    <property type="match status" value="1"/>
</dbReference>
<dbReference type="GO" id="GO:0006281">
    <property type="term" value="P:DNA repair"/>
    <property type="evidence" value="ECO:0007669"/>
    <property type="project" value="UniProtKB-KW"/>
</dbReference>
<evidence type="ECO:0000313" key="6">
    <source>
        <dbReference type="WBParaSite" id="jg1345"/>
    </source>
</evidence>
<keyword evidence="5" id="KW-1185">Reference proteome</keyword>
<dbReference type="Gene3D" id="3.40.50.300">
    <property type="entry name" value="P-loop containing nucleotide triphosphate hydrolases"/>
    <property type="match status" value="1"/>
</dbReference>
<dbReference type="Pfam" id="PF14214">
    <property type="entry name" value="Helitron_like_N"/>
    <property type="match status" value="1"/>
</dbReference>
<keyword evidence="1" id="KW-0547">Nucleotide-binding</keyword>
<feature type="compositionally biased region" description="Acidic residues" evidence="2">
    <location>
        <begin position="486"/>
        <end position="503"/>
    </location>
</feature>
<evidence type="ECO:0000256" key="1">
    <source>
        <dbReference type="RuleBase" id="RU363044"/>
    </source>
</evidence>
<feature type="region of interest" description="Disordered" evidence="2">
    <location>
        <begin position="886"/>
        <end position="909"/>
    </location>
</feature>
<evidence type="ECO:0000313" key="5">
    <source>
        <dbReference type="Proteomes" id="UP000887574"/>
    </source>
</evidence>
<feature type="region of interest" description="Disordered" evidence="2">
    <location>
        <begin position="486"/>
        <end position="505"/>
    </location>
</feature>
<dbReference type="PANTHER" id="PTHR10492">
    <property type="match status" value="1"/>
</dbReference>
<evidence type="ECO:0000256" key="2">
    <source>
        <dbReference type="SAM" id="MobiDB-lite"/>
    </source>
</evidence>
<dbReference type="InterPro" id="IPR010285">
    <property type="entry name" value="DNA_helicase_pif1-like_DEAD"/>
</dbReference>
<proteinExistence type="inferred from homology"/>
<feature type="region of interest" description="Disordered" evidence="2">
    <location>
        <begin position="847"/>
        <end position="866"/>
    </location>
</feature>
<reference evidence="6" key="1">
    <citation type="submission" date="2022-11" db="UniProtKB">
        <authorList>
            <consortium name="WormBaseParasite"/>
        </authorList>
    </citation>
    <scope>IDENTIFICATION</scope>
</reference>
<dbReference type="PANTHER" id="PTHR10492:SF57">
    <property type="entry name" value="ATP-DEPENDENT DNA HELICASE"/>
    <property type="match status" value="1"/>
</dbReference>
<keyword evidence="1" id="KW-0234">DNA repair</keyword>
<protein>
    <recommendedName>
        <fullName evidence="1">ATP-dependent DNA helicase</fullName>
        <ecNumber evidence="1">5.6.2.3</ecNumber>
    </recommendedName>
</protein>
<keyword evidence="1" id="KW-0233">DNA recombination</keyword>